<dbReference type="OMA" id="VAPWETT"/>
<dbReference type="STRING" id="1344416.A0A139A5S2"/>
<dbReference type="InterPro" id="IPR029058">
    <property type="entry name" value="AB_hydrolase_fold"/>
</dbReference>
<dbReference type="EC" id="3.1.1.47" evidence="1"/>
<evidence type="ECO:0000256" key="2">
    <source>
        <dbReference type="ARBA" id="ARBA00022801"/>
    </source>
</evidence>
<feature type="compositionally biased region" description="Basic and acidic residues" evidence="5">
    <location>
        <begin position="1"/>
        <end position="13"/>
    </location>
</feature>
<dbReference type="GO" id="GO:0016042">
    <property type="term" value="P:lipid catabolic process"/>
    <property type="evidence" value="ECO:0007669"/>
    <property type="project" value="UniProtKB-KW"/>
</dbReference>
<dbReference type="PANTHER" id="PTHR10272:SF0">
    <property type="entry name" value="PLATELET-ACTIVATING FACTOR ACETYLHYDROLASE"/>
    <property type="match status" value="1"/>
</dbReference>
<evidence type="ECO:0000256" key="4">
    <source>
        <dbReference type="ARBA" id="ARBA00023098"/>
    </source>
</evidence>
<feature type="region of interest" description="Disordered" evidence="5">
    <location>
        <begin position="1"/>
        <end position="32"/>
    </location>
</feature>
<protein>
    <recommendedName>
        <fullName evidence="1">1-alkyl-2-acetylglycerophosphocholine esterase</fullName>
        <ecNumber evidence="1">3.1.1.47</ecNumber>
    </recommendedName>
</protein>
<evidence type="ECO:0000256" key="3">
    <source>
        <dbReference type="ARBA" id="ARBA00022963"/>
    </source>
</evidence>
<feature type="compositionally biased region" description="Low complexity" evidence="5">
    <location>
        <begin position="356"/>
        <end position="379"/>
    </location>
</feature>
<keyword evidence="7" id="KW-1185">Reference proteome</keyword>
<evidence type="ECO:0000256" key="5">
    <source>
        <dbReference type="SAM" id="MobiDB-lite"/>
    </source>
</evidence>
<proteinExistence type="predicted"/>
<dbReference type="Gene3D" id="3.40.50.1820">
    <property type="entry name" value="alpha/beta hydrolase"/>
    <property type="match status" value="1"/>
</dbReference>
<sequence>MSELTLEKSEERPTSSSSHSLTSLSSSRFPSSSSGVLAHLKRIAPPHLPSYRGPYSVAVHDIEIPYSALPDAISTTSPPLVQTYDPTLLDTSLFPSSNTYTADTVSTQSVFLRVFYPSTGTRRTTPRQKLRKPYWQPSVNYARGLATFAKMPNWVAYVGIYPVFSFATVPATVDADLLNPPATDDGAKDAFPVVVFSHGLAGNKTMYSDLCGEMASRGSVVVAIEHHDGTATAADLAGGDVIYYHHPTWPDSNHAASFSFRGNQIQRRVREVHAALWAVWALNTGTTPGSGSTSTATSTVRHPLAAANLLEGTTGSEFDYAQFRGRLDLDRLVMAGHSFGGATVMAVLAGQDYLHSDSSSPTPSTDDAPSPPTAKATPKGWLGLGPTVRFTAAIAYDPWMFPVGRSPSASVPILSINSETFHWADNLRRLRHLFPVSDAGSDGEGGKDGGKKTLTTKTKVTPQAMDMPQFVHPLDLPRDGPWPAANPASRFLTLVDTRHHSFSDIPVIAPSLARRMNMSGTRDPVEVASQIARITARWLGSILPGTTGFVVAPWETTEDKEQDVLEGVDATAVEV</sequence>
<keyword evidence="3" id="KW-0442">Lipid degradation</keyword>
<evidence type="ECO:0000256" key="1">
    <source>
        <dbReference type="ARBA" id="ARBA00013201"/>
    </source>
</evidence>
<dbReference type="PANTHER" id="PTHR10272">
    <property type="entry name" value="PLATELET-ACTIVATING FACTOR ACETYLHYDROLASE"/>
    <property type="match status" value="1"/>
</dbReference>
<accession>A0A139A5S2</accession>
<dbReference type="SUPFAM" id="SSF53474">
    <property type="entry name" value="alpha/beta-Hydrolases"/>
    <property type="match status" value="1"/>
</dbReference>
<keyword evidence="4" id="KW-0443">Lipid metabolism</keyword>
<dbReference type="GO" id="GO:0003847">
    <property type="term" value="F:1-alkyl-2-acetylglycerophosphocholine esterase activity"/>
    <property type="evidence" value="ECO:0007669"/>
    <property type="project" value="UniProtKB-EC"/>
</dbReference>
<name>A0A139A5S2_GONPJ</name>
<dbReference type="Pfam" id="PF03403">
    <property type="entry name" value="PAF-AH_p_II"/>
    <property type="match status" value="1"/>
</dbReference>
<feature type="compositionally biased region" description="Low complexity" evidence="5">
    <location>
        <begin position="14"/>
        <end position="32"/>
    </location>
</feature>
<dbReference type="AlphaFoldDB" id="A0A139A5S2"/>
<feature type="region of interest" description="Disordered" evidence="5">
    <location>
        <begin position="355"/>
        <end position="381"/>
    </location>
</feature>
<dbReference type="Proteomes" id="UP000070544">
    <property type="component" value="Unassembled WGS sequence"/>
</dbReference>
<keyword evidence="2" id="KW-0378">Hydrolase</keyword>
<evidence type="ECO:0000313" key="7">
    <source>
        <dbReference type="Proteomes" id="UP000070544"/>
    </source>
</evidence>
<evidence type="ECO:0000313" key="6">
    <source>
        <dbReference type="EMBL" id="KXS11999.1"/>
    </source>
</evidence>
<dbReference type="EMBL" id="KQ965792">
    <property type="protein sequence ID" value="KXS11999.1"/>
    <property type="molecule type" value="Genomic_DNA"/>
</dbReference>
<reference evidence="6 7" key="1">
    <citation type="journal article" date="2015" name="Genome Biol. Evol.">
        <title>Phylogenomic analyses indicate that early fungi evolved digesting cell walls of algal ancestors of land plants.</title>
        <authorList>
            <person name="Chang Y."/>
            <person name="Wang S."/>
            <person name="Sekimoto S."/>
            <person name="Aerts A.L."/>
            <person name="Choi C."/>
            <person name="Clum A."/>
            <person name="LaButti K.M."/>
            <person name="Lindquist E.A."/>
            <person name="Yee Ngan C."/>
            <person name="Ohm R.A."/>
            <person name="Salamov A.A."/>
            <person name="Grigoriev I.V."/>
            <person name="Spatafora J.W."/>
            <person name="Berbee M.L."/>
        </authorList>
    </citation>
    <scope>NUCLEOTIDE SEQUENCE [LARGE SCALE GENOMIC DNA]</scope>
    <source>
        <strain evidence="6 7">JEL478</strain>
    </source>
</reference>
<organism evidence="6 7">
    <name type="scientific">Gonapodya prolifera (strain JEL478)</name>
    <name type="common">Monoblepharis prolifera</name>
    <dbReference type="NCBI Taxonomy" id="1344416"/>
    <lineage>
        <taxon>Eukaryota</taxon>
        <taxon>Fungi</taxon>
        <taxon>Fungi incertae sedis</taxon>
        <taxon>Chytridiomycota</taxon>
        <taxon>Chytridiomycota incertae sedis</taxon>
        <taxon>Monoblepharidomycetes</taxon>
        <taxon>Monoblepharidales</taxon>
        <taxon>Gonapodyaceae</taxon>
        <taxon>Gonapodya</taxon>
    </lineage>
</organism>
<gene>
    <name evidence="6" type="ORF">M427DRAFT_137566</name>
</gene>
<dbReference type="OrthoDB" id="2363873at2759"/>